<name>A0A392R6F1_9FABA</name>
<accession>A0A392R6F1</accession>
<protein>
    <submittedName>
        <fullName evidence="1">Uncharacterized protein</fullName>
    </submittedName>
</protein>
<dbReference type="Proteomes" id="UP000265520">
    <property type="component" value="Unassembled WGS sequence"/>
</dbReference>
<dbReference type="EMBL" id="LXQA010186554">
    <property type="protein sequence ID" value="MCI31360.1"/>
    <property type="molecule type" value="Genomic_DNA"/>
</dbReference>
<reference evidence="1 2" key="1">
    <citation type="journal article" date="2018" name="Front. Plant Sci.">
        <title>Red Clover (Trifolium pratense) and Zigzag Clover (T. medium) - A Picture of Genomic Similarities and Differences.</title>
        <authorList>
            <person name="Dluhosova J."/>
            <person name="Istvanek J."/>
            <person name="Nedelnik J."/>
            <person name="Repkova J."/>
        </authorList>
    </citation>
    <scope>NUCLEOTIDE SEQUENCE [LARGE SCALE GENOMIC DNA]</scope>
    <source>
        <strain evidence="2">cv. 10/8</strain>
        <tissue evidence="1">Leaf</tissue>
    </source>
</reference>
<dbReference type="PANTHER" id="PTHR36617">
    <property type="entry name" value="PROTEIN, PUTATIVE-RELATED"/>
    <property type="match status" value="1"/>
</dbReference>
<organism evidence="1 2">
    <name type="scientific">Trifolium medium</name>
    <dbReference type="NCBI Taxonomy" id="97028"/>
    <lineage>
        <taxon>Eukaryota</taxon>
        <taxon>Viridiplantae</taxon>
        <taxon>Streptophyta</taxon>
        <taxon>Embryophyta</taxon>
        <taxon>Tracheophyta</taxon>
        <taxon>Spermatophyta</taxon>
        <taxon>Magnoliopsida</taxon>
        <taxon>eudicotyledons</taxon>
        <taxon>Gunneridae</taxon>
        <taxon>Pentapetalae</taxon>
        <taxon>rosids</taxon>
        <taxon>fabids</taxon>
        <taxon>Fabales</taxon>
        <taxon>Fabaceae</taxon>
        <taxon>Papilionoideae</taxon>
        <taxon>50 kb inversion clade</taxon>
        <taxon>NPAAA clade</taxon>
        <taxon>Hologalegina</taxon>
        <taxon>IRL clade</taxon>
        <taxon>Trifolieae</taxon>
        <taxon>Trifolium</taxon>
    </lineage>
</organism>
<evidence type="ECO:0000313" key="1">
    <source>
        <dbReference type="EMBL" id="MCI31360.1"/>
    </source>
</evidence>
<feature type="non-terminal residue" evidence="1">
    <location>
        <position position="122"/>
    </location>
</feature>
<sequence length="122" mass="14467">MVRSVGNGSSTYFWLSRWIGDAPLSLVYPRLFSLSLQKESMVGSCCAREGENWSWPFSWRRELFQWESDLVVQLRERLEVVRLSSEMDSWRWVPDSEGIFSVNSTYNHLRKELRDVEVLEEE</sequence>
<keyword evidence="2" id="KW-1185">Reference proteome</keyword>
<proteinExistence type="predicted"/>
<dbReference type="AlphaFoldDB" id="A0A392R6F1"/>
<evidence type="ECO:0000313" key="2">
    <source>
        <dbReference type="Proteomes" id="UP000265520"/>
    </source>
</evidence>
<dbReference type="PANTHER" id="PTHR36617:SF16">
    <property type="entry name" value="OS04G0516500 PROTEIN"/>
    <property type="match status" value="1"/>
</dbReference>
<comment type="caution">
    <text evidence="1">The sequence shown here is derived from an EMBL/GenBank/DDBJ whole genome shotgun (WGS) entry which is preliminary data.</text>
</comment>